<dbReference type="InterPro" id="IPR016181">
    <property type="entry name" value="Acyl_CoA_acyltransferase"/>
</dbReference>
<name>A0A518AWE6_9BACT</name>
<accession>A0A518AWE6</accession>
<dbReference type="Gene3D" id="3.40.630.30">
    <property type="match status" value="1"/>
</dbReference>
<protein>
    <recommendedName>
        <fullName evidence="1">BioF2-like acetyltransferase domain-containing protein</fullName>
    </recommendedName>
</protein>
<organism evidence="2 3">
    <name type="scientific">Aeoliella mucimassa</name>
    <dbReference type="NCBI Taxonomy" id="2527972"/>
    <lineage>
        <taxon>Bacteria</taxon>
        <taxon>Pseudomonadati</taxon>
        <taxon>Planctomycetota</taxon>
        <taxon>Planctomycetia</taxon>
        <taxon>Pirellulales</taxon>
        <taxon>Lacipirellulaceae</taxon>
        <taxon>Aeoliella</taxon>
    </lineage>
</organism>
<feature type="domain" description="BioF2-like acetyltransferase" evidence="1">
    <location>
        <begin position="176"/>
        <end position="330"/>
    </location>
</feature>
<gene>
    <name evidence="2" type="ORF">Pan181_52980</name>
</gene>
<evidence type="ECO:0000313" key="3">
    <source>
        <dbReference type="Proteomes" id="UP000315750"/>
    </source>
</evidence>
<reference evidence="2 3" key="1">
    <citation type="submission" date="2019-02" db="EMBL/GenBank/DDBJ databases">
        <title>Deep-cultivation of Planctomycetes and their phenomic and genomic characterization uncovers novel biology.</title>
        <authorList>
            <person name="Wiegand S."/>
            <person name="Jogler M."/>
            <person name="Boedeker C."/>
            <person name="Pinto D."/>
            <person name="Vollmers J."/>
            <person name="Rivas-Marin E."/>
            <person name="Kohn T."/>
            <person name="Peeters S.H."/>
            <person name="Heuer A."/>
            <person name="Rast P."/>
            <person name="Oberbeckmann S."/>
            <person name="Bunk B."/>
            <person name="Jeske O."/>
            <person name="Meyerdierks A."/>
            <person name="Storesund J.E."/>
            <person name="Kallscheuer N."/>
            <person name="Luecker S."/>
            <person name="Lage O.M."/>
            <person name="Pohl T."/>
            <person name="Merkel B.J."/>
            <person name="Hornburger P."/>
            <person name="Mueller R.-W."/>
            <person name="Bruemmer F."/>
            <person name="Labrenz M."/>
            <person name="Spormann A.M."/>
            <person name="Op den Camp H."/>
            <person name="Overmann J."/>
            <person name="Amann R."/>
            <person name="Jetten M.S.M."/>
            <person name="Mascher T."/>
            <person name="Medema M.H."/>
            <person name="Devos D.P."/>
            <person name="Kaster A.-K."/>
            <person name="Ovreas L."/>
            <person name="Rohde M."/>
            <person name="Galperin M.Y."/>
            <person name="Jogler C."/>
        </authorList>
    </citation>
    <scope>NUCLEOTIDE SEQUENCE [LARGE SCALE GENOMIC DNA]</scope>
    <source>
        <strain evidence="2 3">Pan181</strain>
    </source>
</reference>
<dbReference type="SUPFAM" id="SSF55729">
    <property type="entry name" value="Acyl-CoA N-acyltransferases (Nat)"/>
    <property type="match status" value="1"/>
</dbReference>
<dbReference type="RefSeq" id="WP_145251700.1">
    <property type="nucleotide sequence ID" value="NZ_CP036278.1"/>
</dbReference>
<sequence>MAEVFEINDIDTLQAYRADWDRLFAETPDAHFFQTLDWLTLYWQHFGRDQQLRVLIVTVDQQVIGIVPLCVRTQWHKLGPIRTLGYPLEGWGNSFGPLAAHPALTMALAMNHLATTPRNWDRLQLDWVDDSPAHLAATDRCLKLAGLPAQAETHQSRAIIEFPDGWQTYLASRSTKTRQELRRLARRADNQPNVEYVRYRPESVANHGGDPRWDLYDQCEQVSRQSWQCGSTNGNTLCHARYREFYRAAHAAAARLGMLDLNLLLVDNQPVAFNYNYHCDGRIIGLRMGYDAAQSLNGAGLTLLALSLRDSCHRGDQSLDMGFGNQDFKQRLQTSEQPSYCLTHTPRYALRCQALRIGHWLRNRRSLERSELAKQMSGAK</sequence>
<dbReference type="Proteomes" id="UP000315750">
    <property type="component" value="Chromosome"/>
</dbReference>
<evidence type="ECO:0000259" key="1">
    <source>
        <dbReference type="Pfam" id="PF13480"/>
    </source>
</evidence>
<evidence type="ECO:0000313" key="2">
    <source>
        <dbReference type="EMBL" id="QDU59057.1"/>
    </source>
</evidence>
<dbReference type="AlphaFoldDB" id="A0A518AWE6"/>
<dbReference type="EMBL" id="CP036278">
    <property type="protein sequence ID" value="QDU59057.1"/>
    <property type="molecule type" value="Genomic_DNA"/>
</dbReference>
<keyword evidence="3" id="KW-1185">Reference proteome</keyword>
<dbReference type="InterPro" id="IPR038740">
    <property type="entry name" value="BioF2-like_GNAT_dom"/>
</dbReference>
<dbReference type="KEGG" id="amuc:Pan181_52980"/>
<dbReference type="OrthoDB" id="286168at2"/>
<proteinExistence type="predicted"/>
<dbReference type="Pfam" id="PF13480">
    <property type="entry name" value="Acetyltransf_6"/>
    <property type="match status" value="1"/>
</dbReference>